<gene>
    <name evidence="2" type="ORF">M0813_30163</name>
</gene>
<reference evidence="2" key="1">
    <citation type="submission" date="2022-08" db="EMBL/GenBank/DDBJ databases">
        <title>Novel sulfate-reducing endosymbionts in the free-living metamonad Anaeramoeba.</title>
        <authorList>
            <person name="Jerlstrom-Hultqvist J."/>
            <person name="Cepicka I."/>
            <person name="Gallot-Lavallee L."/>
            <person name="Salas-Leiva D."/>
            <person name="Curtis B.A."/>
            <person name="Zahonova K."/>
            <person name="Pipaliya S."/>
            <person name="Dacks J."/>
            <person name="Roger A.J."/>
        </authorList>
    </citation>
    <scope>NUCLEOTIDE SEQUENCE</scope>
    <source>
        <strain evidence="2">Schooner1</strain>
    </source>
</reference>
<accession>A0ABQ8XMH4</accession>
<comment type="caution">
    <text evidence="2">The sequence shown here is derived from an EMBL/GenBank/DDBJ whole genome shotgun (WGS) entry which is preliminary data.</text>
</comment>
<sequence length="135" mass="15713">MTVHQAKLPTNKLLDISSSANPKINIQIKLLFAEGIFKTSNEESFLSQVKKEVKKYSKEFQQDFLTFQIKAHPIKLQKDYKDIDDPKKMTKLIQESLSFQKENGKEKEKEKNKKMPKKKKKKKKTIGGFSNQNIP</sequence>
<dbReference type="EMBL" id="JAOAOG010000281">
    <property type="protein sequence ID" value="KAJ6233284.1"/>
    <property type="molecule type" value="Genomic_DNA"/>
</dbReference>
<feature type="compositionally biased region" description="Basic and acidic residues" evidence="1">
    <location>
        <begin position="102"/>
        <end position="113"/>
    </location>
</feature>
<evidence type="ECO:0000313" key="3">
    <source>
        <dbReference type="Proteomes" id="UP001150062"/>
    </source>
</evidence>
<evidence type="ECO:0000256" key="1">
    <source>
        <dbReference type="SAM" id="MobiDB-lite"/>
    </source>
</evidence>
<name>A0ABQ8XMH4_9EUKA</name>
<protein>
    <submittedName>
        <fullName evidence="2">Uncharacterized protein</fullName>
    </submittedName>
</protein>
<dbReference type="Proteomes" id="UP001150062">
    <property type="component" value="Unassembled WGS sequence"/>
</dbReference>
<keyword evidence="3" id="KW-1185">Reference proteome</keyword>
<organism evidence="2 3">
    <name type="scientific">Anaeramoeba flamelloides</name>
    <dbReference type="NCBI Taxonomy" id="1746091"/>
    <lineage>
        <taxon>Eukaryota</taxon>
        <taxon>Metamonada</taxon>
        <taxon>Anaeramoebidae</taxon>
        <taxon>Anaeramoeba</taxon>
    </lineage>
</organism>
<feature type="compositionally biased region" description="Basic residues" evidence="1">
    <location>
        <begin position="114"/>
        <end position="125"/>
    </location>
</feature>
<proteinExistence type="predicted"/>
<evidence type="ECO:0000313" key="2">
    <source>
        <dbReference type="EMBL" id="KAJ6233284.1"/>
    </source>
</evidence>
<feature type="region of interest" description="Disordered" evidence="1">
    <location>
        <begin position="96"/>
        <end position="135"/>
    </location>
</feature>